<evidence type="ECO:0000313" key="1">
    <source>
        <dbReference type="EMBL" id="SHJ14274.1"/>
    </source>
</evidence>
<keyword evidence="2" id="KW-1185">Reference proteome</keyword>
<evidence type="ECO:0000313" key="2">
    <source>
        <dbReference type="Proteomes" id="UP000183982"/>
    </source>
</evidence>
<dbReference type="Proteomes" id="UP000183982">
    <property type="component" value="Unassembled WGS sequence"/>
</dbReference>
<dbReference type="OrthoDB" id="9851511at2"/>
<protein>
    <submittedName>
        <fullName evidence="1">Uncharacterized protein</fullName>
    </submittedName>
</protein>
<reference evidence="2" key="1">
    <citation type="submission" date="2016-11" db="EMBL/GenBank/DDBJ databases">
        <authorList>
            <person name="Varghese N."/>
            <person name="Submissions S."/>
        </authorList>
    </citation>
    <scope>NUCLEOTIDE SEQUENCE [LARGE SCALE GENOMIC DNA]</scope>
    <source>
        <strain evidence="2">DSM 100564</strain>
    </source>
</reference>
<dbReference type="RefSeq" id="WP_139280656.1">
    <property type="nucleotide sequence ID" value="NZ_FQZQ01000005.1"/>
</dbReference>
<sequence length="243" mass="27149">MTTSAQALNQVLAHVNKRGQPKDRFLKCAAEYFGLEGELAEPEAVKYFYKIHADISRDIEGLPLDDGEKKYLNSYLSPFNGLRSFAHVHMDVQTAKNNFLKDSNLVGLINIHMAISGHKRRPELDLETIELASLADELAEAVRNSSLPDHLKETLAYRLLQISASLKHFLFFGSDKLEVELAALLGELAINRDVAEESGNQETFGRIFEFFGRCAEGLSKADKTYSVAQSLLEKGQQIFSLLT</sequence>
<dbReference type="EMBL" id="FQZQ01000005">
    <property type="protein sequence ID" value="SHJ14274.1"/>
    <property type="molecule type" value="Genomic_DNA"/>
</dbReference>
<accession>A0A1M6GWG3</accession>
<proteinExistence type="predicted"/>
<dbReference type="AlphaFoldDB" id="A0A1M6GWG3"/>
<name>A0A1M6GWG3_9RHOB</name>
<gene>
    <name evidence="1" type="ORF">SAMN05444000_105147</name>
</gene>
<organism evidence="1 2">
    <name type="scientific">Shimia gijangensis</name>
    <dbReference type="NCBI Taxonomy" id="1470563"/>
    <lineage>
        <taxon>Bacteria</taxon>
        <taxon>Pseudomonadati</taxon>
        <taxon>Pseudomonadota</taxon>
        <taxon>Alphaproteobacteria</taxon>
        <taxon>Rhodobacterales</taxon>
        <taxon>Roseobacteraceae</taxon>
    </lineage>
</organism>